<sequence length="90" mass="10099">MSKYPFSTIDKRNFACLPAGRASMPRREGASIDLMLSPSNEGSEQNFLTEGGPILNDFFVVPPRNRVYSFVVPPRNRRKNRGLQLGKEGI</sequence>
<dbReference type="STRING" id="1798405.A3E64_02585"/>
<dbReference type="EMBL" id="MHJH01000019">
    <property type="protein sequence ID" value="OGY64473.1"/>
    <property type="molecule type" value="Genomic_DNA"/>
</dbReference>
<organism evidence="1 2">
    <name type="scientific">Candidatus Harrisonbacteria bacterium RIFCSPHIGHO2_12_FULL_48_16</name>
    <dbReference type="NCBI Taxonomy" id="1798405"/>
    <lineage>
        <taxon>Bacteria</taxon>
        <taxon>Candidatus Harrisoniibacteriota</taxon>
    </lineage>
</organism>
<gene>
    <name evidence="1" type="ORF">A3E64_02585</name>
</gene>
<name>A0A1G1ZIP5_9BACT</name>
<protein>
    <submittedName>
        <fullName evidence="1">Uncharacterized protein</fullName>
    </submittedName>
</protein>
<reference evidence="1 2" key="1">
    <citation type="journal article" date="2016" name="Nat. Commun.">
        <title>Thousands of microbial genomes shed light on interconnected biogeochemical processes in an aquifer system.</title>
        <authorList>
            <person name="Anantharaman K."/>
            <person name="Brown C.T."/>
            <person name="Hug L.A."/>
            <person name="Sharon I."/>
            <person name="Castelle C.J."/>
            <person name="Probst A.J."/>
            <person name="Thomas B.C."/>
            <person name="Singh A."/>
            <person name="Wilkins M.J."/>
            <person name="Karaoz U."/>
            <person name="Brodie E.L."/>
            <person name="Williams K.H."/>
            <person name="Hubbard S.S."/>
            <person name="Banfield J.F."/>
        </authorList>
    </citation>
    <scope>NUCLEOTIDE SEQUENCE [LARGE SCALE GENOMIC DNA]</scope>
</reference>
<evidence type="ECO:0000313" key="1">
    <source>
        <dbReference type="EMBL" id="OGY64473.1"/>
    </source>
</evidence>
<comment type="caution">
    <text evidence="1">The sequence shown here is derived from an EMBL/GenBank/DDBJ whole genome shotgun (WGS) entry which is preliminary data.</text>
</comment>
<dbReference type="Proteomes" id="UP000177174">
    <property type="component" value="Unassembled WGS sequence"/>
</dbReference>
<dbReference type="AlphaFoldDB" id="A0A1G1ZIP5"/>
<evidence type="ECO:0000313" key="2">
    <source>
        <dbReference type="Proteomes" id="UP000177174"/>
    </source>
</evidence>
<proteinExistence type="predicted"/>
<accession>A0A1G1ZIP5</accession>